<proteinExistence type="predicted"/>
<gene>
    <name evidence="1" type="ORF">ZHD862_LOCUS28595</name>
</gene>
<evidence type="ECO:0000313" key="2">
    <source>
        <dbReference type="Proteomes" id="UP000663864"/>
    </source>
</evidence>
<name>A0A815EK16_9BILA</name>
<organism evidence="1 2">
    <name type="scientific">Rotaria sordida</name>
    <dbReference type="NCBI Taxonomy" id="392033"/>
    <lineage>
        <taxon>Eukaryota</taxon>
        <taxon>Metazoa</taxon>
        <taxon>Spiralia</taxon>
        <taxon>Gnathifera</taxon>
        <taxon>Rotifera</taxon>
        <taxon>Eurotatoria</taxon>
        <taxon>Bdelloidea</taxon>
        <taxon>Philodinida</taxon>
        <taxon>Philodinidae</taxon>
        <taxon>Rotaria</taxon>
    </lineage>
</organism>
<evidence type="ECO:0000313" key="1">
    <source>
        <dbReference type="EMBL" id="CAF1312982.1"/>
    </source>
</evidence>
<comment type="caution">
    <text evidence="1">The sequence shown here is derived from an EMBL/GenBank/DDBJ whole genome shotgun (WGS) entry which is preliminary data.</text>
</comment>
<accession>A0A815EK16</accession>
<reference evidence="1" key="1">
    <citation type="submission" date="2021-02" db="EMBL/GenBank/DDBJ databases">
        <authorList>
            <person name="Nowell W R."/>
        </authorList>
    </citation>
    <scope>NUCLEOTIDE SEQUENCE</scope>
</reference>
<protein>
    <submittedName>
        <fullName evidence="1">Uncharacterized protein</fullName>
    </submittedName>
</protein>
<dbReference type="Proteomes" id="UP000663864">
    <property type="component" value="Unassembled WGS sequence"/>
</dbReference>
<sequence>MFSNLQYLNFCPSSIWYLPLLFENSFPTMTSSTVLELHISLASFTDCLYILDGRFNKLHTLYVDIASISSSQLTNNNQEKLSNLRCFSLCCEMSTHAFDKLIVLFLQRMSNLEKLCISLHNQIYLQSKEDIQHTFKDFKDNQVTSYVDYFQEQYGLCHIYLYSDQLKYYYTVTNNFPGGLFTCVLKSFPFMKTLSLRNSKPQNNKLCRESQNDNQDFSIINYPYLTTLTLYDAHDDYIEEFQVDTKICLPNNAVHLNIYYEQVKKVTHNFTRGTTRINCAKLNSLYLNGRRLPKYANDYFPHV</sequence>
<dbReference type="AlphaFoldDB" id="A0A815EK16"/>
<dbReference type="EMBL" id="CAJNOT010002402">
    <property type="protein sequence ID" value="CAF1312982.1"/>
    <property type="molecule type" value="Genomic_DNA"/>
</dbReference>